<accession>A0A815YL32</accession>
<evidence type="ECO:0000256" key="1">
    <source>
        <dbReference type="PROSITE-ProRule" id="PRU00290"/>
    </source>
</evidence>
<dbReference type="Proteomes" id="UP000677228">
    <property type="component" value="Unassembled WGS sequence"/>
</dbReference>
<keyword evidence="2" id="KW-1133">Transmembrane helix</keyword>
<dbReference type="Pfam" id="PF00957">
    <property type="entry name" value="Synaptobrevin"/>
    <property type="match status" value="1"/>
</dbReference>
<dbReference type="PROSITE" id="PS50892">
    <property type="entry name" value="V_SNARE"/>
    <property type="match status" value="1"/>
</dbReference>
<evidence type="ECO:0000313" key="8">
    <source>
        <dbReference type="Proteomes" id="UP000663829"/>
    </source>
</evidence>
<evidence type="ECO:0000313" key="4">
    <source>
        <dbReference type="EMBL" id="CAF1362351.1"/>
    </source>
</evidence>
<organism evidence="5 8">
    <name type="scientific">Didymodactylos carnosus</name>
    <dbReference type="NCBI Taxonomy" id="1234261"/>
    <lineage>
        <taxon>Eukaryota</taxon>
        <taxon>Metazoa</taxon>
        <taxon>Spiralia</taxon>
        <taxon>Gnathifera</taxon>
        <taxon>Rotifera</taxon>
        <taxon>Eurotatoria</taxon>
        <taxon>Bdelloidea</taxon>
        <taxon>Philodinida</taxon>
        <taxon>Philodinidae</taxon>
        <taxon>Didymodactylos</taxon>
    </lineage>
</organism>
<proteinExistence type="predicted"/>
<dbReference type="PRINTS" id="PR00219">
    <property type="entry name" value="SYNAPTOBREVN"/>
</dbReference>
<evidence type="ECO:0000256" key="2">
    <source>
        <dbReference type="SAM" id="Phobius"/>
    </source>
</evidence>
<dbReference type="EMBL" id="CAJOBA010045060">
    <property type="protein sequence ID" value="CAF4172128.1"/>
    <property type="molecule type" value="Genomic_DNA"/>
</dbReference>
<dbReference type="GO" id="GO:0016020">
    <property type="term" value="C:membrane"/>
    <property type="evidence" value="ECO:0007669"/>
    <property type="project" value="InterPro"/>
</dbReference>
<dbReference type="InterPro" id="IPR016444">
    <property type="entry name" value="Synaptobrevin/VAMP"/>
</dbReference>
<dbReference type="InterPro" id="IPR001388">
    <property type="entry name" value="Synaptobrevin-like"/>
</dbReference>
<dbReference type="Proteomes" id="UP000682733">
    <property type="component" value="Unassembled WGS sequence"/>
</dbReference>
<evidence type="ECO:0000313" key="7">
    <source>
        <dbReference type="EMBL" id="CAF4435168.1"/>
    </source>
</evidence>
<dbReference type="EMBL" id="CAJNOQ010029951">
    <property type="protein sequence ID" value="CAF1571665.1"/>
    <property type="molecule type" value="Genomic_DNA"/>
</dbReference>
<dbReference type="InterPro" id="IPR042855">
    <property type="entry name" value="V_SNARE_CC"/>
</dbReference>
<dbReference type="EMBL" id="CAJOBC010095787">
    <property type="protein sequence ID" value="CAF4435168.1"/>
    <property type="molecule type" value="Genomic_DNA"/>
</dbReference>
<dbReference type="Proteomes" id="UP000663829">
    <property type="component" value="Unassembled WGS sequence"/>
</dbReference>
<reference evidence="5" key="1">
    <citation type="submission" date="2021-02" db="EMBL/GenBank/DDBJ databases">
        <authorList>
            <person name="Nowell W R."/>
        </authorList>
    </citation>
    <scope>NUCLEOTIDE SEQUENCE</scope>
</reference>
<dbReference type="AlphaFoldDB" id="A0A815YL32"/>
<gene>
    <name evidence="5" type="ORF">GPM918_LOCUS40439</name>
    <name evidence="4" type="ORF">OVA965_LOCUS31299</name>
    <name evidence="7" type="ORF">SRO942_LOCUS41381</name>
    <name evidence="6" type="ORF">TMI583_LOCUS32122</name>
</gene>
<keyword evidence="2" id="KW-0812">Transmembrane</keyword>
<dbReference type="GO" id="GO:0016192">
    <property type="term" value="P:vesicle-mediated transport"/>
    <property type="evidence" value="ECO:0007669"/>
    <property type="project" value="InterPro"/>
</dbReference>
<dbReference type="EMBL" id="CAJNOK010023412">
    <property type="protein sequence ID" value="CAF1362351.1"/>
    <property type="molecule type" value="Genomic_DNA"/>
</dbReference>
<comment type="caution">
    <text evidence="5">The sequence shown here is derived from an EMBL/GenBank/DDBJ whole genome shotgun (WGS) entry which is preliminary data.</text>
</comment>
<protein>
    <recommendedName>
        <fullName evidence="3">V-SNARE coiled-coil homology domain-containing protein</fullName>
    </recommendedName>
</protein>
<dbReference type="SUPFAM" id="SSF58038">
    <property type="entry name" value="SNARE fusion complex"/>
    <property type="match status" value="1"/>
</dbReference>
<feature type="domain" description="V-SNARE coiled-coil homology" evidence="3">
    <location>
        <begin position="8"/>
        <end position="69"/>
    </location>
</feature>
<evidence type="ECO:0000313" key="5">
    <source>
        <dbReference type="EMBL" id="CAF1571665.1"/>
    </source>
</evidence>
<feature type="transmembrane region" description="Helical" evidence="2">
    <location>
        <begin position="74"/>
        <end position="96"/>
    </location>
</feature>
<keyword evidence="2" id="KW-0472">Membrane</keyword>
<dbReference type="Proteomes" id="UP000681722">
    <property type="component" value="Unassembled WGS sequence"/>
</dbReference>
<evidence type="ECO:0000313" key="6">
    <source>
        <dbReference type="EMBL" id="CAF4172128.1"/>
    </source>
</evidence>
<keyword evidence="8" id="KW-1185">Reference proteome</keyword>
<dbReference type="Gene3D" id="1.20.5.110">
    <property type="match status" value="1"/>
</dbReference>
<sequence length="98" mass="11490">MSHQTAIRTDELHGQVIEVQDIVEKNIGHMLILRDEELEKLQKQSECLNKQAHIFAENSKLLEHKMSWKNYKKVWIIAIMILILLIIFIIISITLASR</sequence>
<keyword evidence="1" id="KW-0175">Coiled coil</keyword>
<name>A0A815YL32_9BILA</name>
<dbReference type="PANTHER" id="PTHR45701">
    <property type="entry name" value="SYNAPTOBREVIN FAMILY MEMBER"/>
    <property type="match status" value="1"/>
</dbReference>
<evidence type="ECO:0000259" key="3">
    <source>
        <dbReference type="PROSITE" id="PS50892"/>
    </source>
</evidence>